<evidence type="ECO:0000256" key="1">
    <source>
        <dbReference type="SAM" id="MobiDB-lite"/>
    </source>
</evidence>
<feature type="region of interest" description="Disordered" evidence="1">
    <location>
        <begin position="1"/>
        <end position="46"/>
    </location>
</feature>
<evidence type="ECO:0000313" key="2">
    <source>
        <dbReference type="EMBL" id="KAK8950431.1"/>
    </source>
</evidence>
<gene>
    <name evidence="2" type="ORF">KSP40_PGU004209</name>
</gene>
<name>A0ABR2LU80_9ASPA</name>
<protein>
    <submittedName>
        <fullName evidence="2">Uncharacterized protein</fullName>
    </submittedName>
</protein>
<dbReference type="Proteomes" id="UP001412067">
    <property type="component" value="Unassembled WGS sequence"/>
</dbReference>
<organism evidence="2 3">
    <name type="scientific">Platanthera guangdongensis</name>
    <dbReference type="NCBI Taxonomy" id="2320717"/>
    <lineage>
        <taxon>Eukaryota</taxon>
        <taxon>Viridiplantae</taxon>
        <taxon>Streptophyta</taxon>
        <taxon>Embryophyta</taxon>
        <taxon>Tracheophyta</taxon>
        <taxon>Spermatophyta</taxon>
        <taxon>Magnoliopsida</taxon>
        <taxon>Liliopsida</taxon>
        <taxon>Asparagales</taxon>
        <taxon>Orchidaceae</taxon>
        <taxon>Orchidoideae</taxon>
        <taxon>Orchideae</taxon>
        <taxon>Orchidinae</taxon>
        <taxon>Platanthera</taxon>
    </lineage>
</organism>
<comment type="caution">
    <text evidence="2">The sequence shown here is derived from an EMBL/GenBank/DDBJ whole genome shotgun (WGS) entry which is preliminary data.</text>
</comment>
<keyword evidence="3" id="KW-1185">Reference proteome</keyword>
<reference evidence="2 3" key="1">
    <citation type="journal article" date="2022" name="Nat. Plants">
        <title>Genomes of leafy and leafless Platanthera orchids illuminate the evolution of mycoheterotrophy.</title>
        <authorList>
            <person name="Li M.H."/>
            <person name="Liu K.W."/>
            <person name="Li Z."/>
            <person name="Lu H.C."/>
            <person name="Ye Q.L."/>
            <person name="Zhang D."/>
            <person name="Wang J.Y."/>
            <person name="Li Y.F."/>
            <person name="Zhong Z.M."/>
            <person name="Liu X."/>
            <person name="Yu X."/>
            <person name="Liu D.K."/>
            <person name="Tu X.D."/>
            <person name="Liu B."/>
            <person name="Hao Y."/>
            <person name="Liao X.Y."/>
            <person name="Jiang Y.T."/>
            <person name="Sun W.H."/>
            <person name="Chen J."/>
            <person name="Chen Y.Q."/>
            <person name="Ai Y."/>
            <person name="Zhai J.W."/>
            <person name="Wu S.S."/>
            <person name="Zhou Z."/>
            <person name="Hsiao Y.Y."/>
            <person name="Wu W.L."/>
            <person name="Chen Y.Y."/>
            <person name="Lin Y.F."/>
            <person name="Hsu J.L."/>
            <person name="Li C.Y."/>
            <person name="Wang Z.W."/>
            <person name="Zhao X."/>
            <person name="Zhong W.Y."/>
            <person name="Ma X.K."/>
            <person name="Ma L."/>
            <person name="Huang J."/>
            <person name="Chen G.Z."/>
            <person name="Huang M.Z."/>
            <person name="Huang L."/>
            <person name="Peng D.H."/>
            <person name="Luo Y.B."/>
            <person name="Zou S.Q."/>
            <person name="Chen S.P."/>
            <person name="Lan S."/>
            <person name="Tsai W.C."/>
            <person name="Van de Peer Y."/>
            <person name="Liu Z.J."/>
        </authorList>
    </citation>
    <scope>NUCLEOTIDE SEQUENCE [LARGE SCALE GENOMIC DNA]</scope>
    <source>
        <strain evidence="2">Lor288</strain>
    </source>
</reference>
<proteinExistence type="predicted"/>
<sequence>MVAGEELSSAIEKEAIDWPPSPPSMAILDMPSTGSRGSAVVDGEGGGATLDSGGDSYFQESLIKGGCMGLVGGGAVSEEDGGSSDDGCSYLPGDMFKHVSQADNWWVWS</sequence>
<accession>A0ABR2LU80</accession>
<dbReference type="EMBL" id="JBBWWR010000015">
    <property type="protein sequence ID" value="KAK8950431.1"/>
    <property type="molecule type" value="Genomic_DNA"/>
</dbReference>
<evidence type="ECO:0000313" key="3">
    <source>
        <dbReference type="Proteomes" id="UP001412067"/>
    </source>
</evidence>